<organism evidence="2 3">
    <name type="scientific">Leifsonella bigeumensis</name>
    <dbReference type="NCBI Taxonomy" id="433643"/>
    <lineage>
        <taxon>Bacteria</taxon>
        <taxon>Bacillati</taxon>
        <taxon>Actinomycetota</taxon>
        <taxon>Actinomycetes</taxon>
        <taxon>Micrococcales</taxon>
        <taxon>Microbacteriaceae</taxon>
        <taxon>Leifsonella</taxon>
    </lineage>
</organism>
<dbReference type="Pfam" id="PF00117">
    <property type="entry name" value="GATase"/>
    <property type="match status" value="1"/>
</dbReference>
<reference evidence="3" key="1">
    <citation type="journal article" date="2019" name="Int. J. Syst. Evol. Microbiol.">
        <title>The Global Catalogue of Microorganisms (GCM) 10K type strain sequencing project: providing services to taxonomists for standard genome sequencing and annotation.</title>
        <authorList>
            <consortium name="The Broad Institute Genomics Platform"/>
            <consortium name="The Broad Institute Genome Sequencing Center for Infectious Disease"/>
            <person name="Wu L."/>
            <person name="Ma J."/>
        </authorList>
    </citation>
    <scope>NUCLEOTIDE SEQUENCE [LARGE SCALE GENOMIC DNA]</scope>
    <source>
        <strain evidence="3">JCM 16949</strain>
    </source>
</reference>
<dbReference type="InterPro" id="IPR017926">
    <property type="entry name" value="GATASE"/>
</dbReference>
<dbReference type="RefSeq" id="WP_344752493.1">
    <property type="nucleotide sequence ID" value="NZ_BAABAE010000001.1"/>
</dbReference>
<keyword evidence="3" id="KW-1185">Reference proteome</keyword>
<accession>A0ABP7EYY2</accession>
<proteinExistence type="predicted"/>
<protein>
    <submittedName>
        <fullName evidence="2">Glutamine amidotransferase</fullName>
    </submittedName>
</protein>
<dbReference type="Proteomes" id="UP001501004">
    <property type="component" value="Unassembled WGS sequence"/>
</dbReference>
<sequence>MTAAEVGAGPAPRRAIVLRHNDHITLGNLEPVLRERGYDIRIVDAAVEDVTALDPEDGDLLIVLGGEQGAYETDLHPHLADELVYIRGRIDAEKPIFGICLGAQLMAGALGGHNYKGEKPDLGYREVELTEAGLASPIRHVAGVGMLEWHGDHYTLPERATLLASGDAYDNEAFAIGDFGLAVQFHPEVTDDMHEVWTLNSTELFAEEGVDADEWRALGRGHQPPMQLASRAMFSEWLDGLGL</sequence>
<evidence type="ECO:0000259" key="1">
    <source>
        <dbReference type="Pfam" id="PF00117"/>
    </source>
</evidence>
<evidence type="ECO:0000313" key="2">
    <source>
        <dbReference type="EMBL" id="GAA3727348.1"/>
    </source>
</evidence>
<name>A0ABP7EYY2_9MICO</name>
<dbReference type="EMBL" id="BAABAE010000001">
    <property type="protein sequence ID" value="GAA3727348.1"/>
    <property type="molecule type" value="Genomic_DNA"/>
</dbReference>
<dbReference type="SUPFAM" id="SSF52317">
    <property type="entry name" value="Class I glutamine amidotransferase-like"/>
    <property type="match status" value="1"/>
</dbReference>
<feature type="domain" description="Glutamine amidotransferase" evidence="1">
    <location>
        <begin position="28"/>
        <end position="193"/>
    </location>
</feature>
<dbReference type="PANTHER" id="PTHR42695">
    <property type="entry name" value="GLUTAMINE AMIDOTRANSFERASE YLR126C-RELATED"/>
    <property type="match status" value="1"/>
</dbReference>
<dbReference type="PANTHER" id="PTHR42695:SF5">
    <property type="entry name" value="GLUTAMINE AMIDOTRANSFERASE YLR126C-RELATED"/>
    <property type="match status" value="1"/>
</dbReference>
<evidence type="ECO:0000313" key="3">
    <source>
        <dbReference type="Proteomes" id="UP001501004"/>
    </source>
</evidence>
<dbReference type="CDD" id="cd01741">
    <property type="entry name" value="GATase1_1"/>
    <property type="match status" value="1"/>
</dbReference>
<dbReference type="PROSITE" id="PS51273">
    <property type="entry name" value="GATASE_TYPE_1"/>
    <property type="match status" value="1"/>
</dbReference>
<comment type="caution">
    <text evidence="2">The sequence shown here is derived from an EMBL/GenBank/DDBJ whole genome shotgun (WGS) entry which is preliminary data.</text>
</comment>
<keyword evidence="2" id="KW-0315">Glutamine amidotransferase</keyword>
<dbReference type="InterPro" id="IPR044992">
    <property type="entry name" value="ChyE-like"/>
</dbReference>
<gene>
    <name evidence="2" type="ORF">GCM10022239_00200</name>
</gene>
<dbReference type="InterPro" id="IPR029062">
    <property type="entry name" value="Class_I_gatase-like"/>
</dbReference>
<dbReference type="Gene3D" id="3.40.50.880">
    <property type="match status" value="1"/>
</dbReference>